<dbReference type="Proteomes" id="UP000713985">
    <property type="component" value="Unassembled WGS sequence"/>
</dbReference>
<dbReference type="Proteomes" id="UP000443000">
    <property type="component" value="Unassembled WGS sequence"/>
</dbReference>
<dbReference type="OrthoDB" id="501284at2"/>
<evidence type="ECO:0000313" key="6">
    <source>
        <dbReference type="Proteomes" id="UP000713985"/>
    </source>
</evidence>
<dbReference type="GO" id="GO:0003676">
    <property type="term" value="F:nucleic acid binding"/>
    <property type="evidence" value="ECO:0007669"/>
    <property type="project" value="InterPro"/>
</dbReference>
<organism evidence="4 5">
    <name type="scientific">Pseudomonas helleri</name>
    <dbReference type="NCBI Taxonomy" id="1608996"/>
    <lineage>
        <taxon>Bacteria</taxon>
        <taxon>Pseudomonadati</taxon>
        <taxon>Pseudomonadota</taxon>
        <taxon>Gammaproteobacteria</taxon>
        <taxon>Pseudomonadales</taxon>
        <taxon>Pseudomonadaceae</taxon>
        <taxon>Pseudomonas</taxon>
    </lineage>
</organism>
<feature type="domain" description="Transposase-like Mu C-terminal" evidence="2">
    <location>
        <begin position="473"/>
        <end position="530"/>
    </location>
</feature>
<accession>A0A6G1VZW4</accession>
<proteinExistence type="predicted"/>
<evidence type="ECO:0000259" key="2">
    <source>
        <dbReference type="Pfam" id="PF09299"/>
    </source>
</evidence>
<dbReference type="EMBL" id="WIWP01000001">
    <property type="protein sequence ID" value="MQT24311.1"/>
    <property type="molecule type" value="Genomic_DNA"/>
</dbReference>
<dbReference type="EMBL" id="WIVT01000002">
    <property type="protein sequence ID" value="MQU15293.1"/>
    <property type="molecule type" value="Genomic_DNA"/>
</dbReference>
<protein>
    <submittedName>
        <fullName evidence="4">Transposase</fullName>
    </submittedName>
</protein>
<dbReference type="InterPro" id="IPR015378">
    <property type="entry name" value="Transposase-like_Mu_C"/>
</dbReference>
<sequence length="643" mass="72871">MNSNLQVSQAVVWQETCYVIKAIKPTLGDIVLEAKGGVERAVDIRAFYNLIASGEIELSQRQIEATQRSWTTSEQREADFRQQLLEFQRSLEKQGLDPSICDAQIDRYCQRHGHKRPSNKTIQRYRKDLKRLGFEGLIPNFSRRGGTGWAKKTAAKAVAEKVLIQTFMKDDKVNLSSVALMVNEELKTHNQATGADEKVDRKTIARMLQQLPSSLVKQGRLDPRTYNLWNRQAVRRYDVKLPFERVEIDAKTIDVYCCDEYGHRYTELTLYAMVCARTSYPVGVFVSGGKPSEYTLLKVFEFFLMPKDQAFNARFGIKTDWVQPCGIALVVLDNASENFSDLALAIVRRLGIQIEYARIGRGDDKPHVESFFKAADEGLFSKMPGAKKSQDKRIKNRHAKAAAEACYSIEEIYRQVVTFVADVYIHKPNEKLGFRHGKPMTIKSAMDEALSNFLPVPPPSLEQLKKLLLEVNRDNRTIQHYGVDFEGFQFHSRALAVLARERSLSDIDILFNPEDCTVIYAVHPDDGSHIRLENKTIGMPAVSFEVAKTLKKAYAGHSATMSGHDYQRVYAQMLAKFTADSQRRPSIKANNQALRVREKQAQKADIAAQFAQHAPKPRPLPPTPTPTLADSDDEFRPAPRRTV</sequence>
<dbReference type="AlphaFoldDB" id="A0A6G1VZW4"/>
<keyword evidence="6" id="KW-1185">Reference proteome</keyword>
<evidence type="ECO:0000313" key="3">
    <source>
        <dbReference type="EMBL" id="MQT24311.1"/>
    </source>
</evidence>
<evidence type="ECO:0000313" key="4">
    <source>
        <dbReference type="EMBL" id="MQU15293.1"/>
    </source>
</evidence>
<reference evidence="5 6" key="1">
    <citation type="submission" date="2019-10" db="EMBL/GenBank/DDBJ databases">
        <title>Evaluation of single-gene subtyping targets for Pseudomonas.</title>
        <authorList>
            <person name="Reichler S.J."/>
            <person name="Orsi R.H."/>
            <person name="Wiedmann M."/>
            <person name="Martin N.H."/>
            <person name="Murphy S.I."/>
        </authorList>
    </citation>
    <scope>NUCLEOTIDE SEQUENCE [LARGE SCALE GENOMIC DNA]</scope>
    <source>
        <strain evidence="3 6">FSL R10-0802</strain>
        <strain evidence="4 5">FSL R10-1594</strain>
    </source>
</reference>
<dbReference type="Pfam" id="PF09299">
    <property type="entry name" value="Mu-transpos_C"/>
    <property type="match status" value="1"/>
</dbReference>
<evidence type="ECO:0000256" key="1">
    <source>
        <dbReference type="SAM" id="MobiDB-lite"/>
    </source>
</evidence>
<dbReference type="RefSeq" id="WP_153403954.1">
    <property type="nucleotide sequence ID" value="NZ_WIVT01000002.1"/>
</dbReference>
<dbReference type="InterPro" id="IPR036397">
    <property type="entry name" value="RNaseH_sf"/>
</dbReference>
<dbReference type="Gene3D" id="3.30.420.10">
    <property type="entry name" value="Ribonuclease H-like superfamily/Ribonuclease H"/>
    <property type="match status" value="1"/>
</dbReference>
<gene>
    <name evidence="4" type="ORF">GHN41_02380</name>
    <name evidence="3" type="ORF">GHN94_00505</name>
</gene>
<name>A0A6G1VZW4_9PSED</name>
<comment type="caution">
    <text evidence="4">The sequence shown here is derived from an EMBL/GenBank/DDBJ whole genome shotgun (WGS) entry which is preliminary data.</text>
</comment>
<dbReference type="InterPro" id="IPR012337">
    <property type="entry name" value="RNaseH-like_sf"/>
</dbReference>
<feature type="region of interest" description="Disordered" evidence="1">
    <location>
        <begin position="599"/>
        <end position="643"/>
    </location>
</feature>
<dbReference type="SUPFAM" id="SSF53098">
    <property type="entry name" value="Ribonuclease H-like"/>
    <property type="match status" value="1"/>
</dbReference>
<evidence type="ECO:0000313" key="5">
    <source>
        <dbReference type="Proteomes" id="UP000443000"/>
    </source>
</evidence>